<dbReference type="Gene3D" id="3.30.40.10">
    <property type="entry name" value="Zinc/RING finger domain, C3HC4 (zinc finger)"/>
    <property type="match status" value="1"/>
</dbReference>
<dbReference type="EMBL" id="CDSF01000112">
    <property type="protein sequence ID" value="CEP01409.1"/>
    <property type="molecule type" value="Genomic_DNA"/>
</dbReference>
<keyword evidence="2 4" id="KW-0863">Zinc-finger</keyword>
<dbReference type="InterPro" id="IPR017907">
    <property type="entry name" value="Znf_RING_CS"/>
</dbReference>
<dbReference type="InterPro" id="IPR052050">
    <property type="entry name" value="SecEffector_AnkRepeat"/>
</dbReference>
<dbReference type="PANTHER" id="PTHR46586">
    <property type="entry name" value="ANKYRIN REPEAT-CONTAINING PROTEIN"/>
    <property type="match status" value="1"/>
</dbReference>
<evidence type="ECO:0000256" key="2">
    <source>
        <dbReference type="ARBA" id="ARBA00022771"/>
    </source>
</evidence>
<evidence type="ECO:0000256" key="4">
    <source>
        <dbReference type="PROSITE-ProRule" id="PRU00175"/>
    </source>
</evidence>
<dbReference type="SUPFAM" id="SSF57850">
    <property type="entry name" value="RING/U-box"/>
    <property type="match status" value="1"/>
</dbReference>
<feature type="domain" description="RING-type" evidence="5">
    <location>
        <begin position="401"/>
        <end position="445"/>
    </location>
</feature>
<keyword evidence="3" id="KW-0862">Zinc</keyword>
<dbReference type="CDD" id="cd16449">
    <property type="entry name" value="RING-HC"/>
    <property type="match status" value="1"/>
</dbReference>
<accession>A0A0G4J225</accession>
<keyword evidence="1" id="KW-0479">Metal-binding</keyword>
<dbReference type="InterPro" id="IPR013083">
    <property type="entry name" value="Znf_RING/FYVE/PHD"/>
</dbReference>
<proteinExistence type="predicted"/>
<organism evidence="6 7">
    <name type="scientific">Plasmodiophora brassicae</name>
    <name type="common">Clubroot disease agent</name>
    <dbReference type="NCBI Taxonomy" id="37360"/>
    <lineage>
        <taxon>Eukaryota</taxon>
        <taxon>Sar</taxon>
        <taxon>Rhizaria</taxon>
        <taxon>Endomyxa</taxon>
        <taxon>Phytomyxea</taxon>
        <taxon>Plasmodiophorida</taxon>
        <taxon>Plasmodiophoridae</taxon>
        <taxon>Plasmodiophora</taxon>
    </lineage>
</organism>
<gene>
    <name evidence="6" type="ORF">PBRA_002015</name>
</gene>
<dbReference type="AlphaFoldDB" id="A0A0G4J225"/>
<dbReference type="OrthoDB" id="9049620at2759"/>
<dbReference type="PANTHER" id="PTHR46586:SF3">
    <property type="entry name" value="ANKYRIN REPEAT-CONTAINING PROTEIN"/>
    <property type="match status" value="1"/>
</dbReference>
<evidence type="ECO:0000256" key="3">
    <source>
        <dbReference type="ARBA" id="ARBA00022833"/>
    </source>
</evidence>
<dbReference type="PROSITE" id="PS50089">
    <property type="entry name" value="ZF_RING_2"/>
    <property type="match status" value="1"/>
</dbReference>
<reference evidence="6 7" key="1">
    <citation type="submission" date="2015-02" db="EMBL/GenBank/DDBJ databases">
        <authorList>
            <person name="Chooi Y.-H."/>
        </authorList>
    </citation>
    <scope>NUCLEOTIDE SEQUENCE [LARGE SCALE GENOMIC DNA]</scope>
    <source>
        <strain evidence="6">E3</strain>
    </source>
</reference>
<dbReference type="InterPro" id="IPR002110">
    <property type="entry name" value="Ankyrin_rpt"/>
</dbReference>
<dbReference type="GO" id="GO:0008270">
    <property type="term" value="F:zinc ion binding"/>
    <property type="evidence" value="ECO:0007669"/>
    <property type="project" value="UniProtKB-KW"/>
</dbReference>
<dbReference type="SMART" id="SM00248">
    <property type="entry name" value="ANK"/>
    <property type="match status" value="6"/>
</dbReference>
<dbReference type="Proteomes" id="UP000039324">
    <property type="component" value="Unassembled WGS sequence"/>
</dbReference>
<name>A0A0G4J225_PLABS</name>
<dbReference type="SMART" id="SM00184">
    <property type="entry name" value="RING"/>
    <property type="match status" value="1"/>
</dbReference>
<dbReference type="PROSITE" id="PS00518">
    <property type="entry name" value="ZF_RING_1"/>
    <property type="match status" value="1"/>
</dbReference>
<evidence type="ECO:0000313" key="6">
    <source>
        <dbReference type="EMBL" id="CEP01409.1"/>
    </source>
</evidence>
<dbReference type="Gene3D" id="1.25.40.20">
    <property type="entry name" value="Ankyrin repeat-containing domain"/>
    <property type="match status" value="3"/>
</dbReference>
<sequence length="1019" mass="113384">MAILVEPSLSALDLTDIAQGDLVDADAALDGANTGDLMHLALLASQFGNVPLMHWLLTAQHVPKGVRNSNGNLLHAAVIGNSYGSIRYLLHDSESRDLFDLFFEPSPSTALQMAVERNHIELVTFLEDFLGVLRWIDRPAALDIVSASIGSSADESVRSSLKAIARRCQIVQLALVYNPTVERLQEIVSSFDWWSDRDYDWSIDQRRHLYVAIDISARSGNADVVKWFLDECRVSLVPPEGLNWSGMSVADNVALAGVCFSLDDLQRYDNTDGTTSARWLYNLVVSNWDGKDLDQLMGRFEKYLERNESNVWYKALSSQGSDAYIDVIRVLATRVGSDGTFCLPRLDVVIAAGHLKMLQWLVDSAILDLSAVGAAGTDHTGAGVHGTVAVHDGDIDYDNMCPICYTSDCHRTALSCGHRFCEPCLLQWFSQRDELVTALSCPTCRSGVPVSARFLATSHLYSILGELDWLKCSASMTVAEILVGIAAGFGSAFILQWLVETANIDVERLSFQGRTLLHIASDRGQTIICLWILHRHPALAGVVDSNGASPADTALSSSFVSESYHVLASFVNCGHVPRDWPNVAVDHPCESIRRWARDVKATLGLKRAVVLLNNCPDAPITSLANLFEPFDDDLRSPTDNGNIIPLLFALAACNRRYDVLRWLFSAKFDKWRLEILSWNGLGAMDIFQVCELAATDGNDSHDHLQPFLEEIRNIRNAVKSIRCFEYQTLPAMIDHNAPISEFEAAIEARDERYRNIPDDFREFLPAKVRLTEIVIGHGLNALQYAFEKGSLAIMEACLNRVRDDLSSTESLFSAVLLRNGNVQNVSFLLEWLERKGLPVDGPVVSDDSTYGSLLAYFAKQHALYLSLGRSLDTKGDCARYWDVVQYLLQRDGVAKNPPQILFNYGESRFMTISSSDDEIEKHFYDVSAQILRAFRALIAAGANLSDRNDDGKLIVESMLSSPTWPVYLQTIAFLVRDHGIDIQFLAPTNWVRAFGFNFIDFDDQFASLQREQAGSRIRQ</sequence>
<protein>
    <recommendedName>
        <fullName evidence="5">RING-type domain-containing protein</fullName>
    </recommendedName>
</protein>
<evidence type="ECO:0000313" key="7">
    <source>
        <dbReference type="Proteomes" id="UP000039324"/>
    </source>
</evidence>
<dbReference type="InterPro" id="IPR036770">
    <property type="entry name" value="Ankyrin_rpt-contain_sf"/>
</dbReference>
<dbReference type="SUPFAM" id="SSF48403">
    <property type="entry name" value="Ankyrin repeat"/>
    <property type="match status" value="1"/>
</dbReference>
<dbReference type="Pfam" id="PF13639">
    <property type="entry name" value="zf-RING_2"/>
    <property type="match status" value="1"/>
</dbReference>
<evidence type="ECO:0000256" key="1">
    <source>
        <dbReference type="ARBA" id="ARBA00022723"/>
    </source>
</evidence>
<keyword evidence="7" id="KW-1185">Reference proteome</keyword>
<evidence type="ECO:0000259" key="5">
    <source>
        <dbReference type="PROSITE" id="PS50089"/>
    </source>
</evidence>
<dbReference type="InterPro" id="IPR001841">
    <property type="entry name" value="Znf_RING"/>
</dbReference>